<name>A0ABN6PKK9_9BURK</name>
<proteinExistence type="predicted"/>
<organism evidence="1 2">
    <name type="scientific">Sphaerotilus microaerophilus</name>
    <dbReference type="NCBI Taxonomy" id="2914710"/>
    <lineage>
        <taxon>Bacteria</taxon>
        <taxon>Pseudomonadati</taxon>
        <taxon>Pseudomonadota</taxon>
        <taxon>Betaproteobacteria</taxon>
        <taxon>Burkholderiales</taxon>
        <taxon>Sphaerotilaceae</taxon>
        <taxon>Sphaerotilus</taxon>
    </lineage>
</organism>
<sequence length="83" mass="8375">MLTQPAPSQQVYELAGDDAYTLAEFEAALKAAGLAALLADSGAGAARGGLFDDSRQLSTLIGRPTTPLAEAMTQALAQAPAAN</sequence>
<dbReference type="Proteomes" id="UP001057498">
    <property type="component" value="Chromosome"/>
</dbReference>
<protein>
    <submittedName>
        <fullName evidence="1">Uncharacterized protein</fullName>
    </submittedName>
</protein>
<reference evidence="1" key="1">
    <citation type="submission" date="2022-04" db="EMBL/GenBank/DDBJ databases">
        <title>Whole genome sequence of Sphaerotilus sp. FB-5.</title>
        <authorList>
            <person name="Takeda M."/>
            <person name="Narihara S."/>
            <person name="Akimoto M."/>
            <person name="Akimoto R."/>
            <person name="Nishiyashiki S."/>
            <person name="Murakami T."/>
        </authorList>
    </citation>
    <scope>NUCLEOTIDE SEQUENCE</scope>
    <source>
        <strain evidence="1">FB-5</strain>
    </source>
</reference>
<accession>A0ABN6PKK9</accession>
<evidence type="ECO:0000313" key="1">
    <source>
        <dbReference type="EMBL" id="BDI05720.1"/>
    </source>
</evidence>
<evidence type="ECO:0000313" key="2">
    <source>
        <dbReference type="Proteomes" id="UP001057498"/>
    </source>
</evidence>
<gene>
    <name evidence="1" type="ORF">CATMQ487_26900</name>
</gene>
<dbReference type="EMBL" id="AP025730">
    <property type="protein sequence ID" value="BDI05720.1"/>
    <property type="molecule type" value="Genomic_DNA"/>
</dbReference>
<keyword evidence="2" id="KW-1185">Reference proteome</keyword>
<dbReference type="Gene3D" id="3.90.25.10">
    <property type="entry name" value="UDP-galactose 4-epimerase, domain 1"/>
    <property type="match status" value="1"/>
</dbReference>